<accession>A0A8H4PJ69</accession>
<evidence type="ECO:0000313" key="1">
    <source>
        <dbReference type="EMBL" id="KAF4504383.1"/>
    </source>
</evidence>
<evidence type="ECO:0000313" key="2">
    <source>
        <dbReference type="Proteomes" id="UP000557566"/>
    </source>
</evidence>
<protein>
    <submittedName>
        <fullName evidence="1">Uncharacterized protein</fullName>
    </submittedName>
</protein>
<organism evidence="1 2">
    <name type="scientific">Ophiocordyceps sinensis</name>
    <dbReference type="NCBI Taxonomy" id="72228"/>
    <lineage>
        <taxon>Eukaryota</taxon>
        <taxon>Fungi</taxon>
        <taxon>Dikarya</taxon>
        <taxon>Ascomycota</taxon>
        <taxon>Pezizomycotina</taxon>
        <taxon>Sordariomycetes</taxon>
        <taxon>Hypocreomycetidae</taxon>
        <taxon>Hypocreales</taxon>
        <taxon>Ophiocordycipitaceae</taxon>
        <taxon>Ophiocordyceps</taxon>
    </lineage>
</organism>
<sequence length="83" mass="8927">MPAPATVFALPVPESVPGSGNHCEAVCVGPCRKFALTDLICTAAAWPRHDPDDERPRVSQCCFASMPTHLTGPDVQPRADTRR</sequence>
<keyword evidence="2" id="KW-1185">Reference proteome</keyword>
<gene>
    <name evidence="1" type="ORF">G6O67_008539</name>
</gene>
<dbReference type="AlphaFoldDB" id="A0A8H4PJ69"/>
<name>A0A8H4PJ69_9HYPO</name>
<reference evidence="1 2" key="1">
    <citation type="journal article" date="2020" name="Genome Biol. Evol.">
        <title>A new high-quality draft genome assembly of the Chinese cordyceps Ophiocordyceps sinensis.</title>
        <authorList>
            <person name="Shu R."/>
            <person name="Zhang J."/>
            <person name="Meng Q."/>
            <person name="Zhang H."/>
            <person name="Zhou G."/>
            <person name="Li M."/>
            <person name="Wu P."/>
            <person name="Zhao Y."/>
            <person name="Chen C."/>
            <person name="Qin Q."/>
        </authorList>
    </citation>
    <scope>NUCLEOTIDE SEQUENCE [LARGE SCALE GENOMIC DNA]</scope>
    <source>
        <strain evidence="1 2">IOZ07</strain>
    </source>
</reference>
<dbReference type="EMBL" id="JAAVMX010000011">
    <property type="protein sequence ID" value="KAF4504383.1"/>
    <property type="molecule type" value="Genomic_DNA"/>
</dbReference>
<comment type="caution">
    <text evidence="1">The sequence shown here is derived from an EMBL/GenBank/DDBJ whole genome shotgun (WGS) entry which is preliminary data.</text>
</comment>
<dbReference type="Proteomes" id="UP000557566">
    <property type="component" value="Unassembled WGS sequence"/>
</dbReference>
<proteinExistence type="predicted"/>